<feature type="compositionally biased region" description="Basic and acidic residues" evidence="1">
    <location>
        <begin position="291"/>
        <end position="303"/>
    </location>
</feature>
<reference evidence="3" key="1">
    <citation type="submission" date="2025-08" db="UniProtKB">
        <authorList>
            <consortium name="RefSeq"/>
        </authorList>
    </citation>
    <scope>IDENTIFICATION</scope>
    <source>
        <tissue evidence="3">Young leaves</tissue>
    </source>
</reference>
<feature type="compositionally biased region" description="Low complexity" evidence="1">
    <location>
        <begin position="312"/>
        <end position="332"/>
    </location>
</feature>
<name>A0A6J1I0S9_CUCMA</name>
<evidence type="ECO:0000313" key="2">
    <source>
        <dbReference type="Proteomes" id="UP000504608"/>
    </source>
</evidence>
<dbReference type="GeneID" id="111468843"/>
<accession>A0A6J1I0S9</accession>
<evidence type="ECO:0000313" key="3">
    <source>
        <dbReference type="RefSeq" id="XP_022969735.1"/>
    </source>
</evidence>
<gene>
    <name evidence="3" type="primary">LOC111468843</name>
</gene>
<protein>
    <submittedName>
        <fullName evidence="3">Protein KOKOPELLI-like isoform X1</fullName>
    </submittedName>
</protein>
<feature type="region of interest" description="Disordered" evidence="1">
    <location>
        <begin position="245"/>
        <end position="370"/>
    </location>
</feature>
<organism evidence="2 3">
    <name type="scientific">Cucurbita maxima</name>
    <name type="common">Pumpkin</name>
    <name type="synonym">Winter squash</name>
    <dbReference type="NCBI Taxonomy" id="3661"/>
    <lineage>
        <taxon>Eukaryota</taxon>
        <taxon>Viridiplantae</taxon>
        <taxon>Streptophyta</taxon>
        <taxon>Embryophyta</taxon>
        <taxon>Tracheophyta</taxon>
        <taxon>Spermatophyta</taxon>
        <taxon>Magnoliopsida</taxon>
        <taxon>eudicotyledons</taxon>
        <taxon>Gunneridae</taxon>
        <taxon>Pentapetalae</taxon>
        <taxon>rosids</taxon>
        <taxon>fabids</taxon>
        <taxon>Cucurbitales</taxon>
        <taxon>Cucurbitaceae</taxon>
        <taxon>Cucurbiteae</taxon>
        <taxon>Cucurbita</taxon>
    </lineage>
</organism>
<proteinExistence type="predicted"/>
<feature type="compositionally biased region" description="Basic residues" evidence="1">
    <location>
        <begin position="355"/>
        <end position="370"/>
    </location>
</feature>
<evidence type="ECO:0000256" key="1">
    <source>
        <dbReference type="SAM" id="MobiDB-lite"/>
    </source>
</evidence>
<dbReference type="AlphaFoldDB" id="A0A6J1I0S9"/>
<feature type="compositionally biased region" description="Basic residues" evidence="1">
    <location>
        <begin position="262"/>
        <end position="275"/>
    </location>
</feature>
<sequence length="508" mass="58885">MDESKFYECQKREEISNMDVDESYLDLLALRELYILLLKSCLRDAPSELLDERAQILLKNFLDDATAEVLEFLSKNLATDSGIFYKFLHKDNKQTKPLDEKVVERMKHIPKRARGSASKATTDLILQGIRSALRRIEHHILSRQRYISQSKRSHISYCGRSVLKGNETLNRQKVQSRTDHSTISARQIKGHLVGGQNVKPVLSPHCSEFVHGFRLPLSQGNAEGRKPLAVETHLSKQHKFVNPMTRIDRSGGSVGSKATIMPRKKPSQSRVKRSKNSYGPHMVMKPTLLEHPSREVRKEETQNKTHLASQQEAEFTDSASSSSWTTQQTSESETLDEFSSPSHQDEPPANSSKASSRRYSHGKKESKRAIGRFKRLKNKLGIIFHHHHHHHHHNRHSFMWNRVRKIFHPTNNKKLTSMEDRYEKVKNTAVRSEGWTNQVSKFQAIAKELQSHVRRSKAMKKKDPWKMKCGKGVKKLHWWKLFCNRHGVRFHNKGCIRRIRYVNRKSKL</sequence>
<keyword evidence="2" id="KW-1185">Reference proteome</keyword>
<dbReference type="OrthoDB" id="1296610at2759"/>
<dbReference type="KEGG" id="cmax:111468843"/>
<dbReference type="Proteomes" id="UP000504608">
    <property type="component" value="Unplaced"/>
</dbReference>
<dbReference type="RefSeq" id="XP_022969735.1">
    <property type="nucleotide sequence ID" value="XM_023113967.1"/>
</dbReference>